<evidence type="ECO:0000256" key="7">
    <source>
        <dbReference type="ARBA" id="ARBA00023065"/>
    </source>
</evidence>
<dbReference type="EMBL" id="CP002623">
    <property type="protein sequence ID" value="AEI92141.1"/>
    <property type="molecule type" value="Genomic_DNA"/>
</dbReference>
<feature type="transmembrane region" description="Helical" evidence="9">
    <location>
        <begin position="146"/>
        <end position="165"/>
    </location>
</feature>
<proteinExistence type="inferred from homology"/>
<keyword evidence="8 9" id="KW-0472">Membrane</keyword>
<dbReference type="GO" id="GO:0008324">
    <property type="term" value="F:monoatomic cation transmembrane transporter activity"/>
    <property type="evidence" value="ECO:0007669"/>
    <property type="project" value="InterPro"/>
</dbReference>
<reference evidence="10 11" key="1">
    <citation type="journal article" date="2011" name="BMC Genomics">
        <title>Comparative genome analysis and genome-guided physiological analysis of Roseobacter litoralis.</title>
        <authorList>
            <person name="Kalhoefer D."/>
            <person name="Thole S."/>
            <person name="Voget S."/>
            <person name="Lehmann R."/>
            <person name="Liesegang H."/>
            <person name="Wollher A."/>
            <person name="Daniel R."/>
            <person name="Simon M."/>
            <person name="Brinkhoff T."/>
        </authorList>
    </citation>
    <scope>NUCLEOTIDE SEQUENCE [LARGE SCALE GENOMIC DNA]</scope>
    <source>
        <strain evidence="11">ATCC 49566 / DSM 6996 / JCM 21268 / NBRC 15278 / OCh 149</strain>
    </source>
</reference>
<evidence type="ECO:0000256" key="2">
    <source>
        <dbReference type="ARBA" id="ARBA00009137"/>
    </source>
</evidence>
<feature type="transmembrane region" description="Helical" evidence="9">
    <location>
        <begin position="309"/>
        <end position="326"/>
    </location>
</feature>
<keyword evidence="4" id="KW-1003">Cell membrane</keyword>
<feature type="transmembrane region" description="Helical" evidence="9">
    <location>
        <begin position="458"/>
        <end position="477"/>
    </location>
</feature>
<feature type="transmembrane region" description="Helical" evidence="9">
    <location>
        <begin position="194"/>
        <end position="213"/>
    </location>
</feature>
<feature type="transmembrane region" description="Helical" evidence="9">
    <location>
        <begin position="427"/>
        <end position="446"/>
    </location>
</feature>
<protein>
    <submittedName>
        <fullName evidence="10">Trk system potassium uptake protein TrkH</fullName>
    </submittedName>
</protein>
<dbReference type="STRING" id="391595.RLO149_c001090"/>
<feature type="transmembrane region" description="Helical" evidence="9">
    <location>
        <begin position="50"/>
        <end position="74"/>
    </location>
</feature>
<feature type="transmembrane region" description="Helical" evidence="9">
    <location>
        <begin position="396"/>
        <end position="421"/>
    </location>
</feature>
<dbReference type="HOGENOM" id="CLU_030708_3_0_5"/>
<comment type="subcellular location">
    <subcellularLocation>
        <location evidence="1">Cell membrane</location>
        <topology evidence="1">Multi-pass membrane protein</topology>
    </subcellularLocation>
</comment>
<dbReference type="GO" id="GO:0005886">
    <property type="term" value="C:plasma membrane"/>
    <property type="evidence" value="ECO:0007669"/>
    <property type="project" value="UniProtKB-SubCell"/>
</dbReference>
<sequence length="487" mass="51231">MKVPALQKSGTEILMQPARLQRVALALAKHGVLLPLVFVPPFVWAVAEGAWSFALALLIPALAGAVLWATVIRLPLPKDLRQVEAVVVLALLFVVTPLMSVPAFTVLGMSPLDALFEAMSALTTTGLSMAGSTNDWPFAAFFLRSWMQWCGGLAMATAVLAMLIGPGATARKLGKVSLDEGDRIASTRSRARQLLGAYAGLTVVFGLAISASVGSVPEGMLLTFSAVSTGGFAYRADSVAGYSGLTQTLVILASLAGAVSLLAIALAFRGAVRDAWNIGSLQRLGLWCVGAVTVLVVLMYSLGQDSYAVLMWNLLSAISTAGFSVGDMPAAPALLLFFTVVMMVGGDLGSTAGGLKLARLSTLMRAAKHATRAPRLPDNAIAPLREHGQVVKDRQLIALMAFLLFYVTSVMVLWVAFLAYGYAPLPALFDIVSAFSTVGLSTGVIAPDIPAPLKAATVLAMLLGRLEFVAVILLILPNTWVTPPQRR</sequence>
<accession>F7ZER0</accession>
<dbReference type="KEGG" id="rli:RLO149_c001090"/>
<dbReference type="InterPro" id="IPR003445">
    <property type="entry name" value="Cat_transpt"/>
</dbReference>
<evidence type="ECO:0000256" key="8">
    <source>
        <dbReference type="ARBA" id="ARBA00023136"/>
    </source>
</evidence>
<dbReference type="PANTHER" id="PTHR32024">
    <property type="entry name" value="TRK SYSTEM POTASSIUM UPTAKE PROTEIN TRKG-RELATED"/>
    <property type="match status" value="1"/>
</dbReference>
<dbReference type="GO" id="GO:0030001">
    <property type="term" value="P:metal ion transport"/>
    <property type="evidence" value="ECO:0007669"/>
    <property type="project" value="UniProtKB-ARBA"/>
</dbReference>
<dbReference type="Pfam" id="PF02386">
    <property type="entry name" value="TrkH"/>
    <property type="match status" value="2"/>
</dbReference>
<feature type="transmembrane region" description="Helical" evidence="9">
    <location>
        <begin position="284"/>
        <end position="302"/>
    </location>
</feature>
<keyword evidence="7" id="KW-0406">Ion transport</keyword>
<evidence type="ECO:0000256" key="3">
    <source>
        <dbReference type="ARBA" id="ARBA00022448"/>
    </source>
</evidence>
<feature type="transmembrane region" description="Helical" evidence="9">
    <location>
        <begin position="332"/>
        <end position="355"/>
    </location>
</feature>
<dbReference type="Proteomes" id="UP000001353">
    <property type="component" value="Chromosome"/>
</dbReference>
<organism evidence="10 11">
    <name type="scientific">Roseobacter litoralis (strain ATCC 49566 / DSM 6996 / JCM 21268 / NBRC 15278 / OCh 149)</name>
    <dbReference type="NCBI Taxonomy" id="391595"/>
    <lineage>
        <taxon>Bacteria</taxon>
        <taxon>Pseudomonadati</taxon>
        <taxon>Pseudomonadota</taxon>
        <taxon>Alphaproteobacteria</taxon>
        <taxon>Rhodobacterales</taxon>
        <taxon>Roseobacteraceae</taxon>
        <taxon>Roseobacter</taxon>
    </lineage>
</organism>
<feature type="transmembrane region" description="Helical" evidence="9">
    <location>
        <begin position="248"/>
        <end position="272"/>
    </location>
</feature>
<comment type="similarity">
    <text evidence="2">Belongs to the TrkH potassium transport family.</text>
</comment>
<evidence type="ECO:0000256" key="5">
    <source>
        <dbReference type="ARBA" id="ARBA00022692"/>
    </source>
</evidence>
<keyword evidence="6 9" id="KW-1133">Transmembrane helix</keyword>
<evidence type="ECO:0000256" key="9">
    <source>
        <dbReference type="SAM" id="Phobius"/>
    </source>
</evidence>
<dbReference type="PANTHER" id="PTHR32024:SF2">
    <property type="entry name" value="TRK SYSTEM POTASSIUM UPTAKE PROTEIN TRKG-RELATED"/>
    <property type="match status" value="1"/>
</dbReference>
<evidence type="ECO:0000313" key="11">
    <source>
        <dbReference type="Proteomes" id="UP000001353"/>
    </source>
</evidence>
<gene>
    <name evidence="10" type="primary">trkH1</name>
    <name evidence="10" type="ordered locus">RLO149_c001090</name>
</gene>
<evidence type="ECO:0000256" key="1">
    <source>
        <dbReference type="ARBA" id="ARBA00004651"/>
    </source>
</evidence>
<dbReference type="AlphaFoldDB" id="F7ZER0"/>
<evidence type="ECO:0000256" key="6">
    <source>
        <dbReference type="ARBA" id="ARBA00022989"/>
    </source>
</evidence>
<name>F7ZER0_ROSLO</name>
<dbReference type="eggNOG" id="COG0168">
    <property type="taxonomic scope" value="Bacteria"/>
</dbReference>
<feature type="transmembrane region" description="Helical" evidence="9">
    <location>
        <begin position="23"/>
        <end position="44"/>
    </location>
</feature>
<keyword evidence="5 9" id="KW-0812">Transmembrane</keyword>
<keyword evidence="11" id="KW-1185">Reference proteome</keyword>
<keyword evidence="3" id="KW-0813">Transport</keyword>
<evidence type="ECO:0000313" key="10">
    <source>
        <dbReference type="EMBL" id="AEI92141.1"/>
    </source>
</evidence>
<evidence type="ECO:0000256" key="4">
    <source>
        <dbReference type="ARBA" id="ARBA00022475"/>
    </source>
</evidence>
<feature type="transmembrane region" description="Helical" evidence="9">
    <location>
        <begin position="86"/>
        <end position="109"/>
    </location>
</feature>